<feature type="chain" id="PRO_5039934440" evidence="1">
    <location>
        <begin position="23"/>
        <end position="90"/>
    </location>
</feature>
<accession>A0A9J6BAK7</accession>
<gene>
    <name evidence="2" type="ORF">PVAND_014632</name>
</gene>
<dbReference type="AlphaFoldDB" id="A0A9J6BAK7"/>
<evidence type="ECO:0000313" key="3">
    <source>
        <dbReference type="Proteomes" id="UP001107558"/>
    </source>
</evidence>
<sequence>MFTLKYLVEFLIIVLFFNSYLTGPTEIKESSSIDGNSEIQKYSSEKEFQLSNEKRINIQHNYLPQENSEYFEEYAEKKFCNDRLYFDCGK</sequence>
<feature type="signal peptide" evidence="1">
    <location>
        <begin position="1"/>
        <end position="22"/>
    </location>
</feature>
<evidence type="ECO:0000313" key="2">
    <source>
        <dbReference type="EMBL" id="KAG5666616.1"/>
    </source>
</evidence>
<dbReference type="EMBL" id="JADBJN010000004">
    <property type="protein sequence ID" value="KAG5666616.1"/>
    <property type="molecule type" value="Genomic_DNA"/>
</dbReference>
<keyword evidence="1" id="KW-0732">Signal</keyword>
<reference evidence="2" key="1">
    <citation type="submission" date="2021-03" db="EMBL/GenBank/DDBJ databases">
        <title>Chromosome level genome of the anhydrobiotic midge Polypedilum vanderplanki.</title>
        <authorList>
            <person name="Yoshida Y."/>
            <person name="Kikawada T."/>
            <person name="Gusev O."/>
        </authorList>
    </citation>
    <scope>NUCLEOTIDE SEQUENCE</scope>
    <source>
        <strain evidence="2">NIAS01</strain>
        <tissue evidence="2">Whole body or cell culture</tissue>
    </source>
</reference>
<proteinExistence type="predicted"/>
<name>A0A9J6BAK7_POLVA</name>
<organism evidence="2 3">
    <name type="scientific">Polypedilum vanderplanki</name>
    <name type="common">Sleeping chironomid midge</name>
    <dbReference type="NCBI Taxonomy" id="319348"/>
    <lineage>
        <taxon>Eukaryota</taxon>
        <taxon>Metazoa</taxon>
        <taxon>Ecdysozoa</taxon>
        <taxon>Arthropoda</taxon>
        <taxon>Hexapoda</taxon>
        <taxon>Insecta</taxon>
        <taxon>Pterygota</taxon>
        <taxon>Neoptera</taxon>
        <taxon>Endopterygota</taxon>
        <taxon>Diptera</taxon>
        <taxon>Nematocera</taxon>
        <taxon>Chironomoidea</taxon>
        <taxon>Chironomidae</taxon>
        <taxon>Chironominae</taxon>
        <taxon>Polypedilum</taxon>
        <taxon>Polypedilum</taxon>
    </lineage>
</organism>
<dbReference type="Proteomes" id="UP001107558">
    <property type="component" value="Chromosome 4"/>
</dbReference>
<protein>
    <submittedName>
        <fullName evidence="2">Uncharacterized protein</fullName>
    </submittedName>
</protein>
<evidence type="ECO:0000256" key="1">
    <source>
        <dbReference type="SAM" id="SignalP"/>
    </source>
</evidence>
<keyword evidence="3" id="KW-1185">Reference proteome</keyword>
<comment type="caution">
    <text evidence="2">The sequence shown here is derived from an EMBL/GenBank/DDBJ whole genome shotgun (WGS) entry which is preliminary data.</text>
</comment>